<feature type="transmembrane region" description="Helical" evidence="1">
    <location>
        <begin position="44"/>
        <end position="61"/>
    </location>
</feature>
<dbReference type="EMBL" id="JBHSEG010000008">
    <property type="protein sequence ID" value="MFC4455134.1"/>
    <property type="molecule type" value="Genomic_DNA"/>
</dbReference>
<keyword evidence="3" id="KW-1185">Reference proteome</keyword>
<keyword evidence="1" id="KW-0472">Membrane</keyword>
<keyword evidence="1" id="KW-0812">Transmembrane</keyword>
<keyword evidence="1" id="KW-1133">Transmembrane helix</keyword>
<proteinExistence type="predicted"/>
<evidence type="ECO:0000313" key="2">
    <source>
        <dbReference type="EMBL" id="MFC4455134.1"/>
    </source>
</evidence>
<accession>A0ABV8Y878</accession>
<dbReference type="RefSeq" id="WP_380129852.1">
    <property type="nucleotide sequence ID" value="NZ_JBHSEG010000008.1"/>
</dbReference>
<dbReference type="Proteomes" id="UP001595939">
    <property type="component" value="Unassembled WGS sequence"/>
</dbReference>
<feature type="transmembrane region" description="Helical" evidence="1">
    <location>
        <begin position="19"/>
        <end position="37"/>
    </location>
</feature>
<comment type="caution">
    <text evidence="2">The sequence shown here is derived from an EMBL/GenBank/DDBJ whole genome shotgun (WGS) entry which is preliminary data.</text>
</comment>
<reference evidence="3" key="1">
    <citation type="journal article" date="2019" name="Int. J. Syst. Evol. Microbiol.">
        <title>The Global Catalogue of Microorganisms (GCM) 10K type strain sequencing project: providing services to taxonomists for standard genome sequencing and annotation.</title>
        <authorList>
            <consortium name="The Broad Institute Genomics Platform"/>
            <consortium name="The Broad Institute Genome Sequencing Center for Infectious Disease"/>
            <person name="Wu L."/>
            <person name="Ma J."/>
        </authorList>
    </citation>
    <scope>NUCLEOTIDE SEQUENCE [LARGE SCALE GENOMIC DNA]</scope>
    <source>
        <strain evidence="3">CCUG 39970</strain>
    </source>
</reference>
<protein>
    <submittedName>
        <fullName evidence="2">Uncharacterized protein</fullName>
    </submittedName>
</protein>
<organism evidence="2 3">
    <name type="scientific">Deinococcus sonorensis</name>
    <dbReference type="NCBI Taxonomy" id="309891"/>
    <lineage>
        <taxon>Bacteria</taxon>
        <taxon>Thermotogati</taxon>
        <taxon>Deinococcota</taxon>
        <taxon>Deinococci</taxon>
        <taxon>Deinococcales</taxon>
        <taxon>Deinococcaceae</taxon>
        <taxon>Deinococcus</taxon>
    </lineage>
</organism>
<gene>
    <name evidence="2" type="ORF">ACFO0P_15250</name>
</gene>
<evidence type="ECO:0000256" key="1">
    <source>
        <dbReference type="SAM" id="Phobius"/>
    </source>
</evidence>
<sequence length="129" mass="14263">MTLEHEPVTPTLDIELPNWRLGVLLNLLLPGVGFLLAGRRVAGILGLLGTVALWAAAAWFLEQGFFLVYWIYGFYLLHMTTGLIGSSLKHWSMGTDVAVLTRLSAVLGNLSTAYLLLYLASKWVLPRVH</sequence>
<evidence type="ECO:0000313" key="3">
    <source>
        <dbReference type="Proteomes" id="UP001595939"/>
    </source>
</evidence>
<feature type="transmembrane region" description="Helical" evidence="1">
    <location>
        <begin position="97"/>
        <end position="120"/>
    </location>
</feature>
<name>A0ABV8Y878_9DEIO</name>
<feature type="transmembrane region" description="Helical" evidence="1">
    <location>
        <begin position="67"/>
        <end position="85"/>
    </location>
</feature>